<organism evidence="2 3">
    <name type="scientific">Chitinophaga niabensis</name>
    <dbReference type="NCBI Taxonomy" id="536979"/>
    <lineage>
        <taxon>Bacteria</taxon>
        <taxon>Pseudomonadati</taxon>
        <taxon>Bacteroidota</taxon>
        <taxon>Chitinophagia</taxon>
        <taxon>Chitinophagales</taxon>
        <taxon>Chitinophagaceae</taxon>
        <taxon>Chitinophaga</taxon>
    </lineage>
</organism>
<dbReference type="AlphaFoldDB" id="A0A1N6DLL0"/>
<dbReference type="GO" id="GO:0016853">
    <property type="term" value="F:isomerase activity"/>
    <property type="evidence" value="ECO:0007669"/>
    <property type="project" value="UniProtKB-KW"/>
</dbReference>
<dbReference type="GO" id="GO:0016491">
    <property type="term" value="F:oxidoreductase activity"/>
    <property type="evidence" value="ECO:0007669"/>
    <property type="project" value="InterPro"/>
</dbReference>
<reference evidence="2 3" key="1">
    <citation type="submission" date="2016-11" db="EMBL/GenBank/DDBJ databases">
        <authorList>
            <person name="Jaros S."/>
            <person name="Januszkiewicz K."/>
            <person name="Wedrychowicz H."/>
        </authorList>
    </citation>
    <scope>NUCLEOTIDE SEQUENCE [LARGE SCALE GENOMIC DNA]</scope>
    <source>
        <strain evidence="2 3">DSM 24787</strain>
    </source>
</reference>
<dbReference type="InterPro" id="IPR036249">
    <property type="entry name" value="Thioredoxin-like_sf"/>
</dbReference>
<protein>
    <submittedName>
        <fullName evidence="2">Thiol-disulfide isomerase or thioredoxin</fullName>
    </submittedName>
</protein>
<dbReference type="PANTHER" id="PTHR42852">
    <property type="entry name" value="THIOL:DISULFIDE INTERCHANGE PROTEIN DSBE"/>
    <property type="match status" value="1"/>
</dbReference>
<feature type="domain" description="Thioredoxin" evidence="1">
    <location>
        <begin position="449"/>
        <end position="594"/>
    </location>
</feature>
<accession>A0A1N6DLL0</accession>
<proteinExistence type="predicted"/>
<evidence type="ECO:0000313" key="2">
    <source>
        <dbReference type="EMBL" id="SIN71668.1"/>
    </source>
</evidence>
<dbReference type="Gene3D" id="1.25.40.10">
    <property type="entry name" value="Tetratricopeptide repeat domain"/>
    <property type="match status" value="1"/>
</dbReference>
<keyword evidence="2" id="KW-0413">Isomerase</keyword>
<dbReference type="RefSeq" id="WP_084185392.1">
    <property type="nucleotide sequence ID" value="NZ_FSRA01000001.1"/>
</dbReference>
<dbReference type="GO" id="GO:0016209">
    <property type="term" value="F:antioxidant activity"/>
    <property type="evidence" value="ECO:0007669"/>
    <property type="project" value="InterPro"/>
</dbReference>
<dbReference type="PROSITE" id="PS51352">
    <property type="entry name" value="THIOREDOXIN_2"/>
    <property type="match status" value="1"/>
</dbReference>
<dbReference type="InterPro" id="IPR000866">
    <property type="entry name" value="AhpC/TSA"/>
</dbReference>
<dbReference type="PANTHER" id="PTHR42852:SF17">
    <property type="entry name" value="THIOREDOXIN-LIKE PROTEIN HI_1115"/>
    <property type="match status" value="1"/>
</dbReference>
<dbReference type="InterPro" id="IPR011990">
    <property type="entry name" value="TPR-like_helical_dom_sf"/>
</dbReference>
<dbReference type="GO" id="GO:0006950">
    <property type="term" value="P:response to stress"/>
    <property type="evidence" value="ECO:0007669"/>
    <property type="project" value="UniProtKB-ARBA"/>
</dbReference>
<keyword evidence="3" id="KW-1185">Reference proteome</keyword>
<evidence type="ECO:0000313" key="3">
    <source>
        <dbReference type="Proteomes" id="UP000185003"/>
    </source>
</evidence>
<dbReference type="InterPro" id="IPR050553">
    <property type="entry name" value="Thioredoxin_ResA/DsbE_sf"/>
</dbReference>
<dbReference type="InterPro" id="IPR013766">
    <property type="entry name" value="Thioredoxin_domain"/>
</dbReference>
<gene>
    <name evidence="2" type="ORF">SAMN04488055_0887</name>
</gene>
<dbReference type="EMBL" id="FSRA01000001">
    <property type="protein sequence ID" value="SIN71668.1"/>
    <property type="molecule type" value="Genomic_DNA"/>
</dbReference>
<dbReference type="OrthoDB" id="634996at2"/>
<evidence type="ECO:0000259" key="1">
    <source>
        <dbReference type="PROSITE" id="PS51352"/>
    </source>
</evidence>
<dbReference type="Proteomes" id="UP000185003">
    <property type="component" value="Unassembled WGS sequence"/>
</dbReference>
<dbReference type="Pfam" id="PF00578">
    <property type="entry name" value="AhpC-TSA"/>
    <property type="match status" value="1"/>
</dbReference>
<dbReference type="CDD" id="cd02966">
    <property type="entry name" value="TlpA_like_family"/>
    <property type="match status" value="1"/>
</dbReference>
<dbReference type="Gene3D" id="3.40.30.10">
    <property type="entry name" value="Glutaredoxin"/>
    <property type="match status" value="1"/>
</dbReference>
<dbReference type="SUPFAM" id="SSF52833">
    <property type="entry name" value="Thioredoxin-like"/>
    <property type="match status" value="1"/>
</dbReference>
<dbReference type="STRING" id="536979.SAMN04488055_0887"/>
<sequence>MKRLIAILFILIGKITLAQQPVTISPQYPQRGQTVTVTYDPAAAGAQIPASATTVTLVFSYSTFYDLPWRIDMEKKGEVWTASFALAKFAAFATFYLQSGEAIQKPGPDSHYEVMVYEHKTPVQNSNLYRGYSLSAQMRKSPEVAVKQAEQYEKELTLYPTNYEAKLRLLVYKMSKADDKDKKWLREQAHKVIADKFYEAPTVMGNINKVTMGYLIIGENSRLDSIRKVIREKYPDSEVGRDLVTDMISKEKDTTKQIALFEKELKKETKQNAASFSAMHRQLFELYAAKKNGSKALLHASKFSSNDDSPYKPETLKMVAQTLMENNIALDSARAYAQRSLAMADKFPTGIIRHFPETGYILPYANDSTRKAVFDRSSANLLSILALIDMKAGRLPEASGNMDKALQLSSDKETLDNAGVFFQQTGNTARLAELQVLREKLMQEKIAKLRTNRPVPALNTFVDMKGDPVPPETWKNKILVIDFWATWCIPCMEEMPYLQKIYDKYKNNPNIAFLVVNSGARNTLKDAQGWSGHKKYSFPVYYNTDPAIGDKFKFNIIPATYIIDKEGNIQFANVGFEGAEVETKLKLQIEMLLKN</sequence>
<name>A0A1N6DLL0_9BACT</name>